<dbReference type="SUPFAM" id="SSF54909">
    <property type="entry name" value="Dimeric alpha+beta barrel"/>
    <property type="match status" value="1"/>
</dbReference>
<reference evidence="6 7" key="1">
    <citation type="submission" date="2019-08" db="EMBL/GenBank/DDBJ databases">
        <title>Draft genome sequences of two oriental melons (Cucumis melo L. var makuwa).</title>
        <authorList>
            <person name="Kwon S.-Y."/>
        </authorList>
    </citation>
    <scope>NUCLEOTIDE SEQUENCE [LARGE SCALE GENOMIC DNA]</scope>
    <source>
        <strain evidence="7">cv. Chang Bougi</strain>
        <strain evidence="6">cv. SW 3</strain>
        <tissue evidence="4">Leaf</tissue>
    </source>
</reference>
<proteinExistence type="predicted"/>
<dbReference type="InterPro" id="IPR013097">
    <property type="entry name" value="Dabb"/>
</dbReference>
<evidence type="ECO:0000313" key="5">
    <source>
        <dbReference type="EMBL" id="TYK20318.1"/>
    </source>
</evidence>
<evidence type="ECO:0000313" key="6">
    <source>
        <dbReference type="Proteomes" id="UP000321393"/>
    </source>
</evidence>
<gene>
    <name evidence="5" type="ORF">E5676_scaffold708G00480</name>
    <name evidence="4" type="ORF">E6C27_scaffold125G001340</name>
</gene>
<organism evidence="4 6">
    <name type="scientific">Cucumis melo var. makuwa</name>
    <name type="common">Oriental melon</name>
    <dbReference type="NCBI Taxonomy" id="1194695"/>
    <lineage>
        <taxon>Eukaryota</taxon>
        <taxon>Viridiplantae</taxon>
        <taxon>Streptophyta</taxon>
        <taxon>Embryophyta</taxon>
        <taxon>Tracheophyta</taxon>
        <taxon>Spermatophyta</taxon>
        <taxon>Magnoliopsida</taxon>
        <taxon>eudicotyledons</taxon>
        <taxon>Gunneridae</taxon>
        <taxon>Pentapetalae</taxon>
        <taxon>rosids</taxon>
        <taxon>fabids</taxon>
        <taxon>Cucurbitales</taxon>
        <taxon>Cucurbitaceae</taxon>
        <taxon>Benincaseae</taxon>
        <taxon>Cucumis</taxon>
    </lineage>
</organism>
<feature type="region of interest" description="Disordered" evidence="2">
    <location>
        <begin position="169"/>
        <end position="212"/>
    </location>
</feature>
<evidence type="ECO:0000259" key="3">
    <source>
        <dbReference type="PROSITE" id="PS51502"/>
    </source>
</evidence>
<comment type="caution">
    <text evidence="4">The sequence shown here is derived from an EMBL/GenBank/DDBJ whole genome shotgun (WGS) entry which is preliminary data.</text>
</comment>
<accession>A0A5A7TI03</accession>
<dbReference type="Gene3D" id="3.30.70.100">
    <property type="match status" value="1"/>
</dbReference>
<evidence type="ECO:0000256" key="2">
    <source>
        <dbReference type="SAM" id="MobiDB-lite"/>
    </source>
</evidence>
<dbReference type="PROSITE" id="PS51502">
    <property type="entry name" value="S_R_A_B_BARREL"/>
    <property type="match status" value="1"/>
</dbReference>
<feature type="compositionally biased region" description="Low complexity" evidence="2">
    <location>
        <begin position="178"/>
        <end position="212"/>
    </location>
</feature>
<dbReference type="PANTHER" id="PTHR33178:SF4">
    <property type="entry name" value="EXPRESSED PROTEIN"/>
    <property type="match status" value="1"/>
</dbReference>
<protein>
    <submittedName>
        <fullName evidence="4">Stress-response A/B barrel domain-containing protein</fullName>
    </submittedName>
</protein>
<feature type="domain" description="Stress-response A/B barrel" evidence="3">
    <location>
        <begin position="67"/>
        <end position="159"/>
    </location>
</feature>
<dbReference type="PANTHER" id="PTHR33178">
    <property type="match status" value="1"/>
</dbReference>
<dbReference type="SMART" id="SM00886">
    <property type="entry name" value="Dabb"/>
    <property type="match status" value="1"/>
</dbReference>
<dbReference type="Proteomes" id="UP000321947">
    <property type="component" value="Unassembled WGS sequence"/>
</dbReference>
<dbReference type="AlphaFoldDB" id="A0A5A7TI03"/>
<name>A0A5A7TI03_CUCMM</name>
<dbReference type="EMBL" id="SSTD01006392">
    <property type="protein sequence ID" value="TYK20318.1"/>
    <property type="molecule type" value="Genomic_DNA"/>
</dbReference>
<dbReference type="Pfam" id="PF07876">
    <property type="entry name" value="Dabb"/>
    <property type="match status" value="1"/>
</dbReference>
<dbReference type="OrthoDB" id="1601230at2759"/>
<evidence type="ECO:0000256" key="1">
    <source>
        <dbReference type="ARBA" id="ARBA00011738"/>
    </source>
</evidence>
<evidence type="ECO:0000313" key="7">
    <source>
        <dbReference type="Proteomes" id="UP000321947"/>
    </source>
</evidence>
<dbReference type="InterPro" id="IPR044662">
    <property type="entry name" value="HS1/DABB1-like"/>
</dbReference>
<sequence>MTMMPTFGAEYCDSEVGTGYYDVGRYQIDKSTNKNQRTKRTQNNIEFKVDIDNQLEIDDIQTTMGEFKHLVVAKFKEGVNVDEIVEQVEKMVSDIDSVKFFEWGHDVEGQDMLTQGFTHVFSMTFDDKEAITSFLTHPKHLEFCPTFSAAIDQIVVLDFPSILVKVAAPPPSPPSPPASEATPEAALPPVLTSTLLPTPATATAPTPASASA</sequence>
<dbReference type="EMBL" id="SSTE01017007">
    <property type="protein sequence ID" value="KAA0040939.1"/>
    <property type="molecule type" value="Genomic_DNA"/>
</dbReference>
<dbReference type="Proteomes" id="UP000321393">
    <property type="component" value="Unassembled WGS sequence"/>
</dbReference>
<dbReference type="InterPro" id="IPR011008">
    <property type="entry name" value="Dimeric_a/b-barrel"/>
</dbReference>
<comment type="subunit">
    <text evidence="1">Homodimer.</text>
</comment>
<evidence type="ECO:0000313" key="4">
    <source>
        <dbReference type="EMBL" id="KAA0040939.1"/>
    </source>
</evidence>